<dbReference type="EMBL" id="LR797237">
    <property type="protein sequence ID" value="CAB4196109.1"/>
    <property type="molecule type" value="Genomic_DNA"/>
</dbReference>
<evidence type="ECO:0000313" key="1">
    <source>
        <dbReference type="EMBL" id="CAB4145014.1"/>
    </source>
</evidence>
<proteinExistence type="predicted"/>
<gene>
    <name evidence="3" type="ORF">UFOVP1053_16</name>
    <name evidence="4" type="ORF">UFOVP1297_57</name>
    <name evidence="5" type="ORF">UFOVP1647_35</name>
    <name evidence="1" type="ORF">UFOVP472_16</name>
    <name evidence="2" type="ORF">UFOVP891_51</name>
</gene>
<evidence type="ECO:0000313" key="4">
    <source>
        <dbReference type="EMBL" id="CAB4196109.1"/>
    </source>
</evidence>
<dbReference type="EMBL" id="LR796442">
    <property type="protein sequence ID" value="CAB4145014.1"/>
    <property type="molecule type" value="Genomic_DNA"/>
</dbReference>
<organism evidence="2">
    <name type="scientific">uncultured Caudovirales phage</name>
    <dbReference type="NCBI Taxonomy" id="2100421"/>
    <lineage>
        <taxon>Viruses</taxon>
        <taxon>Duplodnaviria</taxon>
        <taxon>Heunggongvirae</taxon>
        <taxon>Uroviricota</taxon>
        <taxon>Caudoviricetes</taxon>
        <taxon>Peduoviridae</taxon>
        <taxon>Maltschvirus</taxon>
        <taxon>Maltschvirus maltsch</taxon>
    </lineage>
</organism>
<evidence type="ECO:0000313" key="2">
    <source>
        <dbReference type="EMBL" id="CAB4169204.1"/>
    </source>
</evidence>
<dbReference type="EMBL" id="LR796839">
    <property type="protein sequence ID" value="CAB4169204.1"/>
    <property type="molecule type" value="Genomic_DNA"/>
</dbReference>
<evidence type="ECO:0000313" key="5">
    <source>
        <dbReference type="EMBL" id="CAB4221899.1"/>
    </source>
</evidence>
<accession>A0A6J5PNS5</accession>
<evidence type="ECO:0000313" key="3">
    <source>
        <dbReference type="EMBL" id="CAB4180756.1"/>
    </source>
</evidence>
<protein>
    <submittedName>
        <fullName evidence="2">Uncharacterized protein</fullName>
    </submittedName>
</protein>
<sequence>MKMKFKELRNGYVSLKEMAQATFPASAFKAALQVSRILGKISPEIEVFEQTQLKMYKTAGAVMDGKDIVLNAPKQKEGETTPDYFSRMNDFNAMRDNLLSAMENALDAEIEVSFEPIKISDLRGIELKPIWLFGAAPFVTDDWEK</sequence>
<dbReference type="EMBL" id="LR797004">
    <property type="protein sequence ID" value="CAB4180756.1"/>
    <property type="molecule type" value="Genomic_DNA"/>
</dbReference>
<reference evidence="2" key="1">
    <citation type="submission" date="2020-05" db="EMBL/GenBank/DDBJ databases">
        <authorList>
            <person name="Chiriac C."/>
            <person name="Salcher M."/>
            <person name="Ghai R."/>
            <person name="Kavagutti S V."/>
        </authorList>
    </citation>
    <scope>NUCLEOTIDE SEQUENCE</scope>
</reference>
<dbReference type="EMBL" id="LR797507">
    <property type="protein sequence ID" value="CAB4221899.1"/>
    <property type="molecule type" value="Genomic_DNA"/>
</dbReference>
<name>A0A6J5PNS5_9CAUD</name>